<gene>
    <name evidence="2" type="ORF">H5411_34955</name>
</gene>
<accession>A0A8E2B8E3</accession>
<sequence>MARWADYSAGRPAGDALRRAGFSGVIRYIGLGSEGKQLVASEYRDLVATFGAANVLLVAEAGTGDAWGTETDDDYARGVAYGRIALADARAQGVPDWVGLACAADAHAQAFQLDDVVRYASGFRDVVGQSRCGFYGFSETLAAVRRAGIGSWYWRCGSEPTQAEKQWVNFWQRNRDPQRITVAGVPCDINEVYRIPNTSTEEDDMSAEAERQIGEIYRSVSRVYAETGRDWVEALIMILKLLPYPVDTKAILARGGHSAGDLVNADHSTWETLHFTLLPLVQQQKAQLDLMNTAIAAMAANSEITPERMQQMLDEAASKIKITIDVAQATAPPAQNPASSTVQVSGAAQ</sequence>
<dbReference type="Gene3D" id="3.20.20.80">
    <property type="entry name" value="Glycosidases"/>
    <property type="match status" value="1"/>
</dbReference>
<proteinExistence type="predicted"/>
<evidence type="ECO:0000313" key="3">
    <source>
        <dbReference type="Proteomes" id="UP000550260"/>
    </source>
</evidence>
<comment type="caution">
    <text evidence="2">The sequence shown here is derived from an EMBL/GenBank/DDBJ whole genome shotgun (WGS) entry which is preliminary data.</text>
</comment>
<feature type="domain" description="Rv2525c-like glycoside hydrolase-like" evidence="1">
    <location>
        <begin position="15"/>
        <end position="144"/>
    </location>
</feature>
<protein>
    <submittedName>
        <fullName evidence="2">DUF1906 domain-containing protein</fullName>
    </submittedName>
</protein>
<name>A0A8E2B8E3_9PSEU</name>
<dbReference type="Pfam" id="PF08924">
    <property type="entry name" value="Rv2525c_GlyHyd-like"/>
    <property type="match status" value="1"/>
</dbReference>
<organism evidence="2 3">
    <name type="scientific">Amycolatopsis echigonensis</name>
    <dbReference type="NCBI Taxonomy" id="2576905"/>
    <lineage>
        <taxon>Bacteria</taxon>
        <taxon>Bacillati</taxon>
        <taxon>Actinomycetota</taxon>
        <taxon>Actinomycetes</taxon>
        <taxon>Pseudonocardiales</taxon>
        <taxon>Pseudonocardiaceae</taxon>
        <taxon>Amycolatopsis</taxon>
    </lineage>
</organism>
<dbReference type="Proteomes" id="UP000550260">
    <property type="component" value="Unassembled WGS sequence"/>
</dbReference>
<evidence type="ECO:0000313" key="2">
    <source>
        <dbReference type="EMBL" id="MBB2504330.1"/>
    </source>
</evidence>
<dbReference type="RefSeq" id="WP_183126286.1">
    <property type="nucleotide sequence ID" value="NZ_JACJHR010000070.1"/>
</dbReference>
<dbReference type="AlphaFoldDB" id="A0A8E2B8E3"/>
<dbReference type="InterPro" id="IPR015020">
    <property type="entry name" value="Rv2525c-like_Glyco_Hydro-like"/>
</dbReference>
<evidence type="ECO:0000259" key="1">
    <source>
        <dbReference type="Pfam" id="PF08924"/>
    </source>
</evidence>
<reference evidence="2 3" key="1">
    <citation type="submission" date="2020-08" db="EMBL/GenBank/DDBJ databases">
        <title>Amycolatopsis echigonensis JCM 21831.</title>
        <authorList>
            <person name="Tedsree N."/>
            <person name="Kuncharoen N."/>
            <person name="Likhitwitayawuid K."/>
            <person name="Tanasupawat S."/>
        </authorList>
    </citation>
    <scope>NUCLEOTIDE SEQUENCE [LARGE SCALE GENOMIC DNA]</scope>
    <source>
        <strain evidence="2 3">JCM 21831</strain>
    </source>
</reference>
<dbReference type="EMBL" id="JACJHR010000070">
    <property type="protein sequence ID" value="MBB2504330.1"/>
    <property type="molecule type" value="Genomic_DNA"/>
</dbReference>